<feature type="region of interest" description="Disordered" evidence="1">
    <location>
        <begin position="108"/>
        <end position="195"/>
    </location>
</feature>
<keyword evidence="3" id="KW-1185">Reference proteome</keyword>
<dbReference type="Pfam" id="PF13527">
    <property type="entry name" value="Acetyltransf_9"/>
    <property type="match status" value="1"/>
</dbReference>
<proteinExistence type="predicted"/>
<dbReference type="SUPFAM" id="SSF55729">
    <property type="entry name" value="Acyl-CoA N-acyltransferases (Nat)"/>
    <property type="match status" value="1"/>
</dbReference>
<dbReference type="Gene3D" id="3.40.630.30">
    <property type="match status" value="1"/>
</dbReference>
<feature type="compositionally biased region" description="Polar residues" evidence="1">
    <location>
        <begin position="132"/>
        <end position="143"/>
    </location>
</feature>
<accession>A0ABN0QLS4</accession>
<gene>
    <name evidence="2" type="ORF">I551_8012</name>
</gene>
<evidence type="ECO:0000313" key="2">
    <source>
        <dbReference type="EMBL" id="EUA85567.1"/>
    </source>
</evidence>
<dbReference type="InterPro" id="IPR016181">
    <property type="entry name" value="Acyl_CoA_acyltransferase"/>
</dbReference>
<sequence>MPNLSPGQITTLLEPGRTVGTFIDEQLVGTADAATSDLTLPGGAIVRHAAVTRIGVLPTFRRRQGIATELMNHQLRDFAARARRWRRCEPRRQPSMNGMATAWPVQRRALKSRRRGRRCARVSEPADRCGYSTPSIAGTSFPGSTRGIGRRDREPLTARGFGGSSSDCAPKHRRGLRISQSTASRAGDGIRPLPPHRHREVVRRRPTHHRGRGLLRADRRRLSWIAAFPVRTRSD</sequence>
<name>A0ABN0QLS4_MYCUL</name>
<organism evidence="2 3">
    <name type="scientific">Mycobacterium ulcerans str. Harvey</name>
    <dbReference type="NCBI Taxonomy" id="1299332"/>
    <lineage>
        <taxon>Bacteria</taxon>
        <taxon>Bacillati</taxon>
        <taxon>Actinomycetota</taxon>
        <taxon>Actinomycetes</taxon>
        <taxon>Mycobacteriales</taxon>
        <taxon>Mycobacteriaceae</taxon>
        <taxon>Mycobacterium</taxon>
        <taxon>Mycobacterium ulcerans group</taxon>
    </lineage>
</organism>
<evidence type="ECO:0000256" key="1">
    <source>
        <dbReference type="SAM" id="MobiDB-lite"/>
    </source>
</evidence>
<comment type="caution">
    <text evidence="2">The sequence shown here is derived from an EMBL/GenBank/DDBJ whole genome shotgun (WGS) entry which is preliminary data.</text>
</comment>
<dbReference type="CDD" id="cd04301">
    <property type="entry name" value="NAT_SF"/>
    <property type="match status" value="1"/>
</dbReference>
<protein>
    <submittedName>
        <fullName evidence="2">Acetyltransferase family protein</fullName>
    </submittedName>
</protein>
<reference evidence="2 3" key="1">
    <citation type="submission" date="2014-01" db="EMBL/GenBank/DDBJ databases">
        <authorList>
            <person name="Dobos K."/>
            <person name="Lenaerts A."/>
            <person name="Ordway D."/>
            <person name="DeGroote M.A."/>
            <person name="Parker T."/>
            <person name="Sizemore C."/>
            <person name="Tallon L.J."/>
            <person name="Sadzewicz L.K."/>
            <person name="Sengamalay N."/>
            <person name="Fraser C.M."/>
            <person name="Hine E."/>
            <person name="Shefchek K.A."/>
            <person name="Das S.P."/>
            <person name="Tettelin H."/>
        </authorList>
    </citation>
    <scope>NUCLEOTIDE SEQUENCE [LARGE SCALE GENOMIC DNA]</scope>
    <source>
        <strain evidence="2 3">Harvey</strain>
    </source>
</reference>
<evidence type="ECO:0000313" key="3">
    <source>
        <dbReference type="Proteomes" id="UP000020681"/>
    </source>
</evidence>
<feature type="compositionally biased region" description="Basic residues" evidence="1">
    <location>
        <begin position="108"/>
        <end position="120"/>
    </location>
</feature>
<dbReference type="EMBL" id="JAOL01000190">
    <property type="protein sequence ID" value="EUA85567.1"/>
    <property type="molecule type" value="Genomic_DNA"/>
</dbReference>
<dbReference type="Proteomes" id="UP000020681">
    <property type="component" value="Unassembled WGS sequence"/>
</dbReference>